<feature type="region of interest" description="Disordered" evidence="6">
    <location>
        <begin position="1"/>
        <end position="26"/>
    </location>
</feature>
<keyword evidence="2" id="KW-0479">Metal-binding</keyword>
<dbReference type="PROSITE" id="PS50048">
    <property type="entry name" value="ZN2_CY6_FUNGAL_2"/>
    <property type="match status" value="1"/>
</dbReference>
<dbReference type="InterPro" id="IPR007219">
    <property type="entry name" value="XnlR_reg_dom"/>
</dbReference>
<evidence type="ECO:0000313" key="8">
    <source>
        <dbReference type="EMBL" id="PBL03136.1"/>
    </source>
</evidence>
<keyword evidence="9" id="KW-1185">Reference proteome</keyword>
<evidence type="ECO:0000256" key="1">
    <source>
        <dbReference type="ARBA" id="ARBA00004123"/>
    </source>
</evidence>
<dbReference type="InterPro" id="IPR001138">
    <property type="entry name" value="Zn2Cys6_DnaBD"/>
</dbReference>
<dbReference type="Proteomes" id="UP000217790">
    <property type="component" value="Unassembled WGS sequence"/>
</dbReference>
<dbReference type="Gene3D" id="4.10.240.10">
    <property type="entry name" value="Zn(2)-C6 fungal-type DNA-binding domain"/>
    <property type="match status" value="1"/>
</dbReference>
<evidence type="ECO:0000256" key="3">
    <source>
        <dbReference type="ARBA" id="ARBA00023015"/>
    </source>
</evidence>
<dbReference type="InterPro" id="IPR050815">
    <property type="entry name" value="TF_fung"/>
</dbReference>
<evidence type="ECO:0000256" key="5">
    <source>
        <dbReference type="ARBA" id="ARBA00023242"/>
    </source>
</evidence>
<dbReference type="PANTHER" id="PTHR47338">
    <property type="entry name" value="ZN(II)2CYS6 TRANSCRIPTION FACTOR (EUROFUNG)-RELATED"/>
    <property type="match status" value="1"/>
</dbReference>
<feature type="domain" description="Zn(2)-C6 fungal-type" evidence="7">
    <location>
        <begin position="30"/>
        <end position="62"/>
    </location>
</feature>
<dbReference type="PANTHER" id="PTHR47338:SF29">
    <property type="entry name" value="ZN(2)-C6 FUNGAL-TYPE DOMAIN-CONTAINING PROTEIN"/>
    <property type="match status" value="1"/>
</dbReference>
<dbReference type="AlphaFoldDB" id="A0A2H3E6R9"/>
<evidence type="ECO:0000259" key="7">
    <source>
        <dbReference type="PROSITE" id="PS50048"/>
    </source>
</evidence>
<reference evidence="9" key="1">
    <citation type="journal article" date="2017" name="Nat. Ecol. Evol.">
        <title>Genome expansion and lineage-specific genetic innovations in the forest pathogenic fungi Armillaria.</title>
        <authorList>
            <person name="Sipos G."/>
            <person name="Prasanna A.N."/>
            <person name="Walter M.C."/>
            <person name="O'Connor E."/>
            <person name="Balint B."/>
            <person name="Krizsan K."/>
            <person name="Kiss B."/>
            <person name="Hess J."/>
            <person name="Varga T."/>
            <person name="Slot J."/>
            <person name="Riley R."/>
            <person name="Boka B."/>
            <person name="Rigling D."/>
            <person name="Barry K."/>
            <person name="Lee J."/>
            <person name="Mihaltcheva S."/>
            <person name="LaButti K."/>
            <person name="Lipzen A."/>
            <person name="Waldron R."/>
            <person name="Moloney N.M."/>
            <person name="Sperisen C."/>
            <person name="Kredics L."/>
            <person name="Vagvoelgyi C."/>
            <person name="Patrignani A."/>
            <person name="Fitzpatrick D."/>
            <person name="Nagy I."/>
            <person name="Doyle S."/>
            <person name="Anderson J.B."/>
            <person name="Grigoriev I.V."/>
            <person name="Gueldener U."/>
            <person name="Muensterkoetter M."/>
            <person name="Nagy L.G."/>
        </authorList>
    </citation>
    <scope>NUCLEOTIDE SEQUENCE [LARGE SCALE GENOMIC DNA]</scope>
    <source>
        <strain evidence="9">Ar21-2</strain>
    </source>
</reference>
<proteinExistence type="predicted"/>
<keyword evidence="4" id="KW-0804">Transcription</keyword>
<dbReference type="GO" id="GO:0005634">
    <property type="term" value="C:nucleus"/>
    <property type="evidence" value="ECO:0007669"/>
    <property type="project" value="UniProtKB-SubCell"/>
</dbReference>
<evidence type="ECO:0000256" key="2">
    <source>
        <dbReference type="ARBA" id="ARBA00022723"/>
    </source>
</evidence>
<evidence type="ECO:0000256" key="6">
    <source>
        <dbReference type="SAM" id="MobiDB-lite"/>
    </source>
</evidence>
<dbReference type="GO" id="GO:0003677">
    <property type="term" value="F:DNA binding"/>
    <property type="evidence" value="ECO:0007669"/>
    <property type="project" value="InterPro"/>
</dbReference>
<dbReference type="GO" id="GO:0006351">
    <property type="term" value="P:DNA-templated transcription"/>
    <property type="evidence" value="ECO:0007669"/>
    <property type="project" value="InterPro"/>
</dbReference>
<dbReference type="SMART" id="SM00066">
    <property type="entry name" value="GAL4"/>
    <property type="match status" value="1"/>
</dbReference>
<evidence type="ECO:0000256" key="4">
    <source>
        <dbReference type="ARBA" id="ARBA00023163"/>
    </source>
</evidence>
<protein>
    <recommendedName>
        <fullName evidence="7">Zn(2)-C6 fungal-type domain-containing protein</fullName>
    </recommendedName>
</protein>
<gene>
    <name evidence="8" type="ORF">ARMGADRAFT_1069692</name>
</gene>
<dbReference type="STRING" id="47427.A0A2H3E6R9"/>
<name>A0A2H3E6R9_ARMGA</name>
<evidence type="ECO:0000313" key="9">
    <source>
        <dbReference type="Proteomes" id="UP000217790"/>
    </source>
</evidence>
<dbReference type="PROSITE" id="PS00463">
    <property type="entry name" value="ZN2_CY6_FUNGAL_1"/>
    <property type="match status" value="1"/>
</dbReference>
<dbReference type="GO" id="GO:0008270">
    <property type="term" value="F:zinc ion binding"/>
    <property type="evidence" value="ECO:0007669"/>
    <property type="project" value="InterPro"/>
</dbReference>
<dbReference type="CDD" id="cd00067">
    <property type="entry name" value="GAL4"/>
    <property type="match status" value="1"/>
</dbReference>
<dbReference type="InParanoid" id="A0A2H3E6R9"/>
<feature type="compositionally biased region" description="Low complexity" evidence="6">
    <location>
        <begin position="1"/>
        <end position="22"/>
    </location>
</feature>
<accession>A0A2H3E6R9</accession>
<dbReference type="GO" id="GO:0000981">
    <property type="term" value="F:DNA-binding transcription factor activity, RNA polymerase II-specific"/>
    <property type="evidence" value="ECO:0007669"/>
    <property type="project" value="InterPro"/>
</dbReference>
<organism evidence="8 9">
    <name type="scientific">Armillaria gallica</name>
    <name type="common">Bulbous honey fungus</name>
    <name type="synonym">Armillaria bulbosa</name>
    <dbReference type="NCBI Taxonomy" id="47427"/>
    <lineage>
        <taxon>Eukaryota</taxon>
        <taxon>Fungi</taxon>
        <taxon>Dikarya</taxon>
        <taxon>Basidiomycota</taxon>
        <taxon>Agaricomycotina</taxon>
        <taxon>Agaricomycetes</taxon>
        <taxon>Agaricomycetidae</taxon>
        <taxon>Agaricales</taxon>
        <taxon>Marasmiineae</taxon>
        <taxon>Physalacriaceae</taxon>
        <taxon>Armillaria</taxon>
    </lineage>
</organism>
<dbReference type="Pfam" id="PF00172">
    <property type="entry name" value="Zn_clus"/>
    <property type="match status" value="1"/>
</dbReference>
<dbReference type="EMBL" id="KZ293644">
    <property type="protein sequence ID" value="PBL03136.1"/>
    <property type="molecule type" value="Genomic_DNA"/>
</dbReference>
<dbReference type="OMA" id="PDDCEYA"/>
<sequence length="551" mass="60327">MSSSREASSSSRGSSSPSSRSSTHLHKGSACLNCRRRKIKCDGLRPVCGPCLASPGFSDCEYSDRGVTRAQALEEQISVLQSRIQDLEQPGHSDSSITLSDPYNRHRPAEFTSAPGVSQPLPDIVDFPIEYRQRFLQHFVQQSNEIGFFLDISRFVESLSSSSRAQPSAALLSAVYLWGIHLSPISELSGYEPIILQRALQAVAQGLSTRHPQIILHCIQAEVLLANYFFRNGRVLEGKYHTTTAVSLVLSARLHRIRSAEPTSANSLDVGVEATLPPPVDLVEEGERINAFWTVLILNNCWSAADGSPSNISYTGPDARVDLPWPLDISSYHQVNRSSQYRTSRTVQRFLAYDTDDCNSVIALHAKASILYEQASRVGAKFRPGMQQQEAARFFATFSTLERVIQRFLEGLPSPTAMAAQSSTGTTVVIHTLSQMSMIQLHAPFLARNPSSRGRIVAGFRAIVQIIRGFDISRSLFMDPIVGVLWANTAKLLMQEISGGQGAVAGNEPLQLLSVIMSAISAGASHWPLLEAQLTDLNRLYTAAMQASGLQ</sequence>
<keyword evidence="3" id="KW-0805">Transcription regulation</keyword>
<keyword evidence="5" id="KW-0539">Nucleus</keyword>
<dbReference type="InterPro" id="IPR036864">
    <property type="entry name" value="Zn2-C6_fun-type_DNA-bd_sf"/>
</dbReference>
<dbReference type="SUPFAM" id="SSF57701">
    <property type="entry name" value="Zn2/Cys6 DNA-binding domain"/>
    <property type="match status" value="1"/>
</dbReference>
<dbReference type="CDD" id="cd12148">
    <property type="entry name" value="fungal_TF_MHR"/>
    <property type="match status" value="1"/>
</dbReference>
<dbReference type="OrthoDB" id="2309723at2759"/>
<dbReference type="Pfam" id="PF04082">
    <property type="entry name" value="Fungal_trans"/>
    <property type="match status" value="1"/>
</dbReference>
<comment type="subcellular location">
    <subcellularLocation>
        <location evidence="1">Nucleus</location>
    </subcellularLocation>
</comment>